<dbReference type="Proteomes" id="UP000824998">
    <property type="component" value="Unassembled WGS sequence"/>
</dbReference>
<accession>A0A9P8C8R9</accession>
<dbReference type="AlphaFoldDB" id="A0A9P8C8R9"/>
<comment type="caution">
    <text evidence="1">The sequence shown here is derived from an EMBL/GenBank/DDBJ whole genome shotgun (WGS) entry which is preliminary data.</text>
</comment>
<gene>
    <name evidence="1" type="ORF">BJ875DRAFT_439496</name>
</gene>
<organism evidence="1 2">
    <name type="scientific">Amylocarpus encephaloides</name>
    <dbReference type="NCBI Taxonomy" id="45428"/>
    <lineage>
        <taxon>Eukaryota</taxon>
        <taxon>Fungi</taxon>
        <taxon>Dikarya</taxon>
        <taxon>Ascomycota</taxon>
        <taxon>Pezizomycotina</taxon>
        <taxon>Leotiomycetes</taxon>
        <taxon>Helotiales</taxon>
        <taxon>Helotiales incertae sedis</taxon>
        <taxon>Amylocarpus</taxon>
    </lineage>
</organism>
<proteinExistence type="predicted"/>
<keyword evidence="2" id="KW-1185">Reference proteome</keyword>
<reference evidence="1" key="1">
    <citation type="journal article" date="2021" name="IMA Fungus">
        <title>Genomic characterization of three marine fungi, including Emericellopsis atlantica sp. nov. with signatures of a generalist lifestyle and marine biomass degradation.</title>
        <authorList>
            <person name="Hagestad O.C."/>
            <person name="Hou L."/>
            <person name="Andersen J.H."/>
            <person name="Hansen E.H."/>
            <person name="Altermark B."/>
            <person name="Li C."/>
            <person name="Kuhnert E."/>
            <person name="Cox R.J."/>
            <person name="Crous P.W."/>
            <person name="Spatafora J.W."/>
            <person name="Lail K."/>
            <person name="Amirebrahimi M."/>
            <person name="Lipzen A."/>
            <person name="Pangilinan J."/>
            <person name="Andreopoulos W."/>
            <person name="Hayes R.D."/>
            <person name="Ng V."/>
            <person name="Grigoriev I.V."/>
            <person name="Jackson S.A."/>
            <person name="Sutton T.D.S."/>
            <person name="Dobson A.D.W."/>
            <person name="Rama T."/>
        </authorList>
    </citation>
    <scope>NUCLEOTIDE SEQUENCE</scope>
    <source>
        <strain evidence="1">TRa018bII</strain>
    </source>
</reference>
<dbReference type="EMBL" id="MU251409">
    <property type="protein sequence ID" value="KAG9236371.1"/>
    <property type="molecule type" value="Genomic_DNA"/>
</dbReference>
<name>A0A9P8C8R9_9HELO</name>
<protein>
    <submittedName>
        <fullName evidence="1">Uncharacterized protein</fullName>
    </submittedName>
</protein>
<sequence>MRRAGWGLAARKKEAEWKAGCATRSVSWGRGVAWILGLVSGIEIYSSGSGGARLRFCRRFERSDGCFVVERGFFVGEGVVVEVGFYGDLDLSPVGSETEGIIGAGTREAVGVRGK</sequence>
<evidence type="ECO:0000313" key="2">
    <source>
        <dbReference type="Proteomes" id="UP000824998"/>
    </source>
</evidence>
<evidence type="ECO:0000313" key="1">
    <source>
        <dbReference type="EMBL" id="KAG9236371.1"/>
    </source>
</evidence>